<keyword evidence="3" id="KW-1185">Reference proteome</keyword>
<dbReference type="Gene3D" id="3.90.1340.10">
    <property type="entry name" value="Phage tail collar domain"/>
    <property type="match status" value="1"/>
</dbReference>
<evidence type="ECO:0000313" key="2">
    <source>
        <dbReference type="EMBL" id="MDQ0466125.1"/>
    </source>
</evidence>
<accession>A0ABU0IXM4</accession>
<feature type="domain" description="Phage tail collar" evidence="1">
    <location>
        <begin position="7"/>
        <end position="63"/>
    </location>
</feature>
<organism evidence="2 3">
    <name type="scientific">Caulobacter ginsengisoli</name>
    <dbReference type="NCBI Taxonomy" id="400775"/>
    <lineage>
        <taxon>Bacteria</taxon>
        <taxon>Pseudomonadati</taxon>
        <taxon>Pseudomonadota</taxon>
        <taxon>Alphaproteobacteria</taxon>
        <taxon>Caulobacterales</taxon>
        <taxon>Caulobacteraceae</taxon>
        <taxon>Caulobacter</taxon>
    </lineage>
</organism>
<evidence type="ECO:0000259" key="1">
    <source>
        <dbReference type="Pfam" id="PF07484"/>
    </source>
</evidence>
<name>A0ABU0IXM4_9CAUL</name>
<dbReference type="Proteomes" id="UP001228905">
    <property type="component" value="Unassembled WGS sequence"/>
</dbReference>
<gene>
    <name evidence="2" type="ORF">QO010_003918</name>
</gene>
<sequence>MGTPFVGEIRMFSGSFAPAGWAFCNGRLLPIGEYQTLFQLIGTIYGGDGVNTFAVPDLQGRAPAGAGAGSNLQPYAIGEKGGVETVTLTAGQIPQHNHPKQATTQGQVNVPTGALLAVPQAGPAGTNIYGSDPPAVSLDPSSVQDAGANEPHENMQAFLTISFIIALFGRWPSQTDDGSEEQTS</sequence>
<comment type="caution">
    <text evidence="2">The sequence shown here is derived from an EMBL/GenBank/DDBJ whole genome shotgun (WGS) entry which is preliminary data.</text>
</comment>
<proteinExistence type="predicted"/>
<dbReference type="EMBL" id="JAUSVS010000009">
    <property type="protein sequence ID" value="MDQ0466125.1"/>
    <property type="molecule type" value="Genomic_DNA"/>
</dbReference>
<dbReference type="SUPFAM" id="SSF88874">
    <property type="entry name" value="Receptor-binding domain of short tail fibre protein gp12"/>
    <property type="match status" value="1"/>
</dbReference>
<evidence type="ECO:0000313" key="3">
    <source>
        <dbReference type="Proteomes" id="UP001228905"/>
    </source>
</evidence>
<dbReference type="Pfam" id="PF07484">
    <property type="entry name" value="Collar"/>
    <property type="match status" value="1"/>
</dbReference>
<dbReference type="InterPro" id="IPR037053">
    <property type="entry name" value="Phage_tail_collar_dom_sf"/>
</dbReference>
<reference evidence="2 3" key="1">
    <citation type="submission" date="2023-07" db="EMBL/GenBank/DDBJ databases">
        <title>Genomic Encyclopedia of Type Strains, Phase IV (KMG-IV): sequencing the most valuable type-strain genomes for metagenomic binning, comparative biology and taxonomic classification.</title>
        <authorList>
            <person name="Goeker M."/>
        </authorList>
    </citation>
    <scope>NUCLEOTIDE SEQUENCE [LARGE SCALE GENOMIC DNA]</scope>
    <source>
        <strain evidence="2 3">DSM 18695</strain>
    </source>
</reference>
<dbReference type="InterPro" id="IPR011083">
    <property type="entry name" value="Phage_tail_collar_dom"/>
</dbReference>
<dbReference type="RefSeq" id="WP_307351991.1">
    <property type="nucleotide sequence ID" value="NZ_JAUSVS010000009.1"/>
</dbReference>
<protein>
    <submittedName>
        <fullName evidence="2">Microcystin-dependent protein</fullName>
    </submittedName>
</protein>